<feature type="region of interest" description="Disordered" evidence="5">
    <location>
        <begin position="585"/>
        <end position="606"/>
    </location>
</feature>
<keyword evidence="2 4" id="KW-0175">Coiled coil</keyword>
<organism evidence="7">
    <name type="scientific">Timema cristinae</name>
    <name type="common">Walking stick</name>
    <dbReference type="NCBI Taxonomy" id="61476"/>
    <lineage>
        <taxon>Eukaryota</taxon>
        <taxon>Metazoa</taxon>
        <taxon>Ecdysozoa</taxon>
        <taxon>Arthropoda</taxon>
        <taxon>Hexapoda</taxon>
        <taxon>Insecta</taxon>
        <taxon>Pterygota</taxon>
        <taxon>Neoptera</taxon>
        <taxon>Polyneoptera</taxon>
        <taxon>Phasmatodea</taxon>
        <taxon>Timematodea</taxon>
        <taxon>Timematoidea</taxon>
        <taxon>Timematidae</taxon>
        <taxon>Timema</taxon>
    </lineage>
</organism>
<dbReference type="PANTHER" id="PTHR19232:SF7">
    <property type="entry name" value="CENTROCORTIN, ISOFORM A"/>
    <property type="match status" value="1"/>
</dbReference>
<dbReference type="GO" id="GO:0003676">
    <property type="term" value="F:nucleic acid binding"/>
    <property type="evidence" value="ECO:0007669"/>
    <property type="project" value="InterPro"/>
</dbReference>
<feature type="coiled-coil region" evidence="4">
    <location>
        <begin position="38"/>
        <end position="135"/>
    </location>
</feature>
<feature type="compositionally biased region" description="Polar residues" evidence="5">
    <location>
        <begin position="366"/>
        <end position="389"/>
    </location>
</feature>
<gene>
    <name evidence="7" type="ORF">TCEB3V08_LOCUS6058</name>
</gene>
<feature type="region of interest" description="Disordered" evidence="5">
    <location>
        <begin position="535"/>
        <end position="565"/>
    </location>
</feature>
<dbReference type="PROSITE" id="PS50158">
    <property type="entry name" value="ZF_CCHC"/>
    <property type="match status" value="1"/>
</dbReference>
<feature type="region of interest" description="Disordered" evidence="5">
    <location>
        <begin position="331"/>
        <end position="389"/>
    </location>
</feature>
<keyword evidence="3" id="KW-0862">Zinc</keyword>
<dbReference type="EMBL" id="OC318336">
    <property type="protein sequence ID" value="CAD7401564.1"/>
    <property type="molecule type" value="Genomic_DNA"/>
</dbReference>
<keyword evidence="3" id="KW-0479">Metal-binding</keyword>
<feature type="coiled-coil region" evidence="4">
    <location>
        <begin position="175"/>
        <end position="202"/>
    </location>
</feature>
<feature type="region of interest" description="Disordered" evidence="5">
    <location>
        <begin position="140"/>
        <end position="163"/>
    </location>
</feature>
<evidence type="ECO:0000256" key="2">
    <source>
        <dbReference type="ARBA" id="ARBA00023054"/>
    </source>
</evidence>
<evidence type="ECO:0000256" key="5">
    <source>
        <dbReference type="SAM" id="MobiDB-lite"/>
    </source>
</evidence>
<sequence length="1445" mass="160741">MIQHQRGHKYRLLKTTNSLCVSDLQLAAELGKTLLERNKELEATLKSHQNIIDDQAQEIEYLTKQTAALREVNDSRLRIYEQLEVSIQDLERANQRLALENSTDKKHIKNLCVNIDTLESKCEELQGIVQDLSSQLGVKDKRSNLPKSPITPTAQKNGSSPQEVNTIGTVQEEEVKSLLVQLQDLRAQRSREQSKVTALEDQLTATIQCHENTCLEEQLILLKQKQDEVCSLAEDGPGQSYICARCLKKVCYEDDDMSVVNSSTSETHRSTVMMQIWDSPDEDASQDNPYQTLVEKYEALLRMQQNTPVKQVTPSVDNCLSLEEELRQSGDFNSFSGKNYNETNSEVPENREESGKNSVFRKNRQQKAFSTTPTEFSEAETFSSGFSDETINKSTQTDVNLPPGSFLLSIADGDDCKFSIYDEISPVESRFRKTPEYRQLFREIFAVLKRAAEAKADNEQLQLQLRAENAHTPVATPTETLPTSENKLVNGEEKAPPSKVCQNTPLESTAYRDSSAAQNIQCNRKSSRKETILKEESASCFSSPPASVSSQSIKSESQQKLERDILKPKHDILEYLSIGVAIRKKSNSRKNSPSKGNKSGERVERLESMSAVGSCVAKLQANRMSQGGAGRKRRETRIFENQSYKDRSQQKVESWDFQPFVSSASQEVAKLKRLEKSYAEVLRLGPKKPTNRGTIMNNILNQEKERDNSEAEEHELAEEDGVSPTLKEEVALLVSRSSLSSDRMKPREDRMSDWIMKRVIKKKGKQLEVLQVYDPQAGCNLEEKQKFEELERHTSGENKTKKERDSLNCTQEMDTAGLRRAGIRYGSKGKHRCALKNWRPASTSWAARPTDGCGIHQLPSLHPLESHRPPQLSLAELTWRLDTTILCPTGGAPSTAMGPLGLAAAVATPRIPIERGAGTVVSKRAFNSELILPVESGRQMSTSSSSESISAGSLSLLADADNFLLIQVIIDADHLLPILPITDADHLLQILPITDADHLLPILPITDADHLLPILPITDVDHLLPILLITDADHLLPILPITDADHLLQILPITDADHLLPILPITDVDHLLPILLITDADHLLPILPITDADHLLQILPITDADHLLPILPITDVDHLLPILLITDADHLLPILPITDADHLLQILPITDADHLLPILPITDVDHLLPILLITDADHLLPILPITDADHLLQILPITDADHLLPILPITDADHLLPILLIKDADHLLPILLITDADHLLPILPITDADHLLPITDADHLLPILPITDADHLLPILPITDANHLFVTCITLLSYFSKLVACICHLLTRILDDTLPSISNWSNVCVPLDSQVATPVHLYRVPTGFIVASVCPTSRSFTTPAQTVLSMASEQVLKNLCSSLESTKATERKKSMNELSSILMAHCPSKEELCGKCGKEGHKYKDCKSREEVCIPCVARKRSEKCKKPN</sequence>
<reference evidence="7" key="1">
    <citation type="submission" date="2020-11" db="EMBL/GenBank/DDBJ databases">
        <authorList>
            <person name="Tran Van P."/>
        </authorList>
    </citation>
    <scope>NUCLEOTIDE SEQUENCE</scope>
</reference>
<keyword evidence="3" id="KW-0863">Zinc-finger</keyword>
<feature type="compositionally biased region" description="Acidic residues" evidence="5">
    <location>
        <begin position="712"/>
        <end position="721"/>
    </location>
</feature>
<accession>A0A7R9GYY5</accession>
<dbReference type="PANTHER" id="PTHR19232">
    <property type="entry name" value="CENTROCORTIN FAMILY MEMBER"/>
    <property type="match status" value="1"/>
</dbReference>
<feature type="region of interest" description="Disordered" evidence="5">
    <location>
        <begin position="703"/>
        <end position="724"/>
    </location>
</feature>
<name>A0A7R9GYY5_TIMCR</name>
<dbReference type="InterPro" id="IPR001878">
    <property type="entry name" value="Znf_CCHC"/>
</dbReference>
<evidence type="ECO:0000259" key="6">
    <source>
        <dbReference type="PROSITE" id="PS50158"/>
    </source>
</evidence>
<evidence type="ECO:0000313" key="7">
    <source>
        <dbReference type="EMBL" id="CAD7401564.1"/>
    </source>
</evidence>
<protein>
    <recommendedName>
        <fullName evidence="6">CCHC-type domain-containing protein</fullName>
    </recommendedName>
</protein>
<proteinExistence type="inferred from homology"/>
<feature type="compositionally biased region" description="Polar residues" evidence="5">
    <location>
        <begin position="331"/>
        <end position="347"/>
    </location>
</feature>
<evidence type="ECO:0000256" key="4">
    <source>
        <dbReference type="SAM" id="Coils"/>
    </source>
</evidence>
<dbReference type="GO" id="GO:0008270">
    <property type="term" value="F:zinc ion binding"/>
    <property type="evidence" value="ECO:0007669"/>
    <property type="project" value="UniProtKB-KW"/>
</dbReference>
<evidence type="ECO:0000256" key="1">
    <source>
        <dbReference type="ARBA" id="ARBA00009019"/>
    </source>
</evidence>
<evidence type="ECO:0000256" key="3">
    <source>
        <dbReference type="PROSITE-ProRule" id="PRU00047"/>
    </source>
</evidence>
<comment type="similarity">
    <text evidence="1">Belongs to the CDR2 family.</text>
</comment>
<feature type="compositionally biased region" description="Low complexity" evidence="5">
    <location>
        <begin position="538"/>
        <end position="556"/>
    </location>
</feature>
<dbReference type="InterPro" id="IPR026079">
    <property type="entry name" value="CDR2"/>
</dbReference>
<feature type="compositionally biased region" description="Polar residues" evidence="5">
    <location>
        <begin position="150"/>
        <end position="163"/>
    </location>
</feature>
<feature type="domain" description="CCHC-type" evidence="6">
    <location>
        <begin position="1409"/>
        <end position="1424"/>
    </location>
</feature>
<feature type="region of interest" description="Disordered" evidence="5">
    <location>
        <begin position="468"/>
        <end position="502"/>
    </location>
</feature>
<feature type="compositionally biased region" description="Polar residues" evidence="5">
    <location>
        <begin position="475"/>
        <end position="487"/>
    </location>
</feature>